<dbReference type="GO" id="GO:0005829">
    <property type="term" value="C:cytosol"/>
    <property type="evidence" value="ECO:0007669"/>
    <property type="project" value="TreeGrafter"/>
</dbReference>
<dbReference type="AlphaFoldDB" id="A0AAP9SGI4"/>
<dbReference type="Pfam" id="PF01232">
    <property type="entry name" value="Mannitol_dh"/>
    <property type="match status" value="1"/>
</dbReference>
<dbReference type="InterPro" id="IPR013328">
    <property type="entry name" value="6PGD_dom2"/>
</dbReference>
<dbReference type="PANTHER" id="PTHR30524">
    <property type="entry name" value="MANNITOL-1-PHOSPHATE 5-DEHYDROGENASE"/>
    <property type="match status" value="1"/>
</dbReference>
<dbReference type="EMBL" id="CP048838">
    <property type="protein sequence ID" value="QJA05069.1"/>
    <property type="molecule type" value="Genomic_DNA"/>
</dbReference>
<feature type="domain" description="Mannitol dehydrogenase N-terminal" evidence="3">
    <location>
        <begin position="3"/>
        <end position="189"/>
    </location>
</feature>
<protein>
    <recommendedName>
        <fullName evidence="3">Mannitol dehydrogenase N-terminal domain-containing protein</fullName>
    </recommendedName>
</protein>
<dbReference type="InterPro" id="IPR013131">
    <property type="entry name" value="Mannitol_DH_N"/>
</dbReference>
<dbReference type="GO" id="GO:0008926">
    <property type="term" value="F:mannitol-1-phosphate 5-dehydrogenase activity"/>
    <property type="evidence" value="ECO:0007669"/>
    <property type="project" value="UniProtKB-EC"/>
</dbReference>
<evidence type="ECO:0000313" key="5">
    <source>
        <dbReference type="Proteomes" id="UP000503330"/>
    </source>
</evidence>
<evidence type="ECO:0000256" key="2">
    <source>
        <dbReference type="ARBA" id="ARBA00048615"/>
    </source>
</evidence>
<gene>
    <name evidence="4" type="ORF">G4D54_22805</name>
</gene>
<accession>A0AAP9SGI4</accession>
<sequence>MKKVLHFGVGALGRGLTIYSLVHSGCEVYIADTNEALMDAIKKNNNTYRLHCVDAEANDQHQEITVHRVLSMNNEMDEIKRLLREEIDTVTTSVIQENLIHVAEIIADVWNTADADNNMILLCENIASASAYFQGLLMKCAHSKEQRDNLMKIRIPDTMVDRGCGKNPKDILEVVTTEFKEIAVDKRVVEDTGIEFIPAVDHIDSIFARKRFLLNTLSDAIAFTGILYQCRSFEEATLNSDVRDAVLPYMDLVRRSLVVGYGLSEGYVRKWSDIYEKRLGLNRPVCKHFPHNELAEQSRDLSNIARNMLRKLELNERFVKPIILLWKSDPAANLDIGIAFIAKIAQYEKEMRKISKEELLQKLHEMWYKDEAGIYVYQKVSKLII</sequence>
<comment type="catalytic activity">
    <reaction evidence="2">
        <text>D-mannitol 1-phosphate + NAD(+) = beta-D-fructose 6-phosphate + NADH + H(+)</text>
        <dbReference type="Rhea" id="RHEA:19661"/>
        <dbReference type="ChEBI" id="CHEBI:15378"/>
        <dbReference type="ChEBI" id="CHEBI:57540"/>
        <dbReference type="ChEBI" id="CHEBI:57634"/>
        <dbReference type="ChEBI" id="CHEBI:57945"/>
        <dbReference type="ChEBI" id="CHEBI:61381"/>
        <dbReference type="EC" id="1.1.1.17"/>
    </reaction>
</comment>
<evidence type="ECO:0000256" key="1">
    <source>
        <dbReference type="ARBA" id="ARBA00023002"/>
    </source>
</evidence>
<dbReference type="GeneID" id="61928432"/>
<dbReference type="Proteomes" id="UP000503330">
    <property type="component" value="Chromosome"/>
</dbReference>
<dbReference type="RefSeq" id="WP_002606621.1">
    <property type="nucleotide sequence ID" value="NZ_BAAACC010000014.1"/>
</dbReference>
<dbReference type="Gene3D" id="3.40.50.720">
    <property type="entry name" value="NAD(P)-binding Rossmann-like Domain"/>
    <property type="match status" value="1"/>
</dbReference>
<dbReference type="InterPro" id="IPR036291">
    <property type="entry name" value="NAD(P)-bd_dom_sf"/>
</dbReference>
<keyword evidence="1" id="KW-0560">Oxidoreductase</keyword>
<name>A0AAP9SGI4_CLOIN</name>
<evidence type="ECO:0000259" key="3">
    <source>
        <dbReference type="Pfam" id="PF01232"/>
    </source>
</evidence>
<dbReference type="Gene3D" id="1.10.1040.10">
    <property type="entry name" value="N-(1-d-carboxylethyl)-l-norvaline Dehydrogenase, domain 2"/>
    <property type="match status" value="1"/>
</dbReference>
<proteinExistence type="predicted"/>
<reference evidence="4 5" key="1">
    <citation type="submission" date="2020-02" db="EMBL/GenBank/DDBJ databases">
        <authorList>
            <person name="Kociolek L.K."/>
            <person name="Ozer E.A."/>
        </authorList>
    </citation>
    <scope>NUCLEOTIDE SEQUENCE [LARGE SCALE GENOMIC DNA]</scope>
    <source>
        <strain evidence="4 5">ATCC 14501</strain>
    </source>
</reference>
<dbReference type="GO" id="GO:0019592">
    <property type="term" value="P:mannitol catabolic process"/>
    <property type="evidence" value="ECO:0007669"/>
    <property type="project" value="TreeGrafter"/>
</dbReference>
<evidence type="ECO:0000313" key="4">
    <source>
        <dbReference type="EMBL" id="QJA05069.1"/>
    </source>
</evidence>
<organism evidence="4 5">
    <name type="scientific">Clostridium innocuum</name>
    <dbReference type="NCBI Taxonomy" id="1522"/>
    <lineage>
        <taxon>Bacteria</taxon>
        <taxon>Bacillati</taxon>
        <taxon>Bacillota</taxon>
        <taxon>Clostridia</taxon>
        <taxon>Eubacteriales</taxon>
        <taxon>Clostridiaceae</taxon>
        <taxon>Clostridium</taxon>
    </lineage>
</organism>
<dbReference type="PANTHER" id="PTHR30524:SF0">
    <property type="entry name" value="ALTRONATE OXIDOREDUCTASE-RELATED"/>
    <property type="match status" value="1"/>
</dbReference>
<dbReference type="SUPFAM" id="SSF51735">
    <property type="entry name" value="NAD(P)-binding Rossmann-fold domains"/>
    <property type="match status" value="1"/>
</dbReference>